<dbReference type="EMBL" id="UOEP01000114">
    <property type="protein sequence ID" value="VAW20208.1"/>
    <property type="molecule type" value="Genomic_DNA"/>
</dbReference>
<dbReference type="InterPro" id="IPR051532">
    <property type="entry name" value="Ester_Hydrolysis_Enzymes"/>
</dbReference>
<feature type="domain" description="SGNH hydrolase-type esterase" evidence="1">
    <location>
        <begin position="57"/>
        <end position="224"/>
    </location>
</feature>
<evidence type="ECO:0000259" key="1">
    <source>
        <dbReference type="Pfam" id="PF13472"/>
    </source>
</evidence>
<dbReference type="InterPro" id="IPR036514">
    <property type="entry name" value="SGNH_hydro_sf"/>
</dbReference>
<organism evidence="2">
    <name type="scientific">hydrothermal vent metagenome</name>
    <dbReference type="NCBI Taxonomy" id="652676"/>
    <lineage>
        <taxon>unclassified sequences</taxon>
        <taxon>metagenomes</taxon>
        <taxon>ecological metagenomes</taxon>
    </lineage>
</organism>
<dbReference type="InterPro" id="IPR013830">
    <property type="entry name" value="SGNH_hydro"/>
</dbReference>
<gene>
    <name evidence="2" type="ORF">MNBD_BACTEROID01-333</name>
</gene>
<protein>
    <submittedName>
        <fullName evidence="2">TonB-like</fullName>
    </submittedName>
</protein>
<dbReference type="Pfam" id="PF13472">
    <property type="entry name" value="Lipase_GDSL_2"/>
    <property type="match status" value="1"/>
</dbReference>
<dbReference type="PANTHER" id="PTHR30383">
    <property type="entry name" value="THIOESTERASE 1/PROTEASE 1/LYSOPHOSPHOLIPASE L1"/>
    <property type="match status" value="1"/>
</dbReference>
<dbReference type="PROSITE" id="PS51257">
    <property type="entry name" value="PROKAR_LIPOPROTEIN"/>
    <property type="match status" value="1"/>
</dbReference>
<name>A0A3B0TQH8_9ZZZZ</name>
<reference evidence="2" key="1">
    <citation type="submission" date="2018-06" db="EMBL/GenBank/DDBJ databases">
        <authorList>
            <person name="Zhirakovskaya E."/>
        </authorList>
    </citation>
    <scope>NUCLEOTIDE SEQUENCE</scope>
</reference>
<accession>A0A3B0TQH8</accession>
<proteinExistence type="predicted"/>
<dbReference type="Gene3D" id="3.40.50.1110">
    <property type="entry name" value="SGNH hydrolase"/>
    <property type="match status" value="1"/>
</dbReference>
<dbReference type="AlphaFoldDB" id="A0A3B0TQH8"/>
<dbReference type="PANTHER" id="PTHR30383:SF5">
    <property type="entry name" value="SGNH HYDROLASE-TYPE ESTERASE DOMAIN-CONTAINING PROTEIN"/>
    <property type="match status" value="1"/>
</dbReference>
<dbReference type="GO" id="GO:0004622">
    <property type="term" value="F:phosphatidylcholine lysophospholipase activity"/>
    <property type="evidence" value="ECO:0007669"/>
    <property type="project" value="TreeGrafter"/>
</dbReference>
<evidence type="ECO:0000313" key="2">
    <source>
        <dbReference type="EMBL" id="VAW20208.1"/>
    </source>
</evidence>
<dbReference type="SUPFAM" id="SSF52266">
    <property type="entry name" value="SGNH hydrolase"/>
    <property type="match status" value="1"/>
</dbReference>
<sequence>MRKILLLSVILAFMMGCEQKKDNPAAIATDKLETNWWKERHEKVLEQLNKDPKLILIGNSIIHLLDDPTRQPVWEKYLNKYNTVNMGFSGDRTENVIWRLRNGEIDGINPKVAMLLIGTNNTDGNHYLGVTRPKELAEGIWEICQIIREKLPETQILLLAILPYGYTPNHRDNINKATNEILATFPGKDSKIHYRDIGYIFLDKEGKVKKELMPDFLHPGVEGHLLMFEALDKEVGQLMGN</sequence>